<keyword evidence="3" id="KW-1185">Reference proteome</keyword>
<reference evidence="2 3" key="1">
    <citation type="journal article" date="2019" name="Appl. Microbiol. Biotechnol.">
        <title>Differential efficiency of wild type rhizogenic strains for rol gene transformation of plants.</title>
        <authorList>
            <person name="Desmet S."/>
            <person name="De Keyser E."/>
            <person name="Van Vaerenbergh J."/>
            <person name="Baeyen S."/>
            <person name="Van Huylenbroeck J."/>
            <person name="Geelen D."/>
            <person name="Dhooghe E."/>
        </authorList>
    </citation>
    <scope>NUCLEOTIDE SEQUENCE [LARGE SCALE GENOMIC DNA]</scope>
    <source>
        <strain evidence="2 3">GBBC3283</strain>
    </source>
</reference>
<dbReference type="Proteomes" id="UP000319481">
    <property type="component" value="Unassembled WGS sequence"/>
</dbReference>
<proteinExistence type="predicted"/>
<evidence type="ECO:0000256" key="1">
    <source>
        <dbReference type="SAM" id="MobiDB-lite"/>
    </source>
</evidence>
<dbReference type="InterPro" id="IPR052159">
    <property type="entry name" value="Competence_DNA_uptake"/>
</dbReference>
<protein>
    <submittedName>
        <fullName evidence="2">Competence protein ComEC</fullName>
    </submittedName>
</protein>
<evidence type="ECO:0000313" key="3">
    <source>
        <dbReference type="Proteomes" id="UP000319481"/>
    </source>
</evidence>
<dbReference type="InterPro" id="IPR036866">
    <property type="entry name" value="RibonucZ/Hydroxyglut_hydro"/>
</dbReference>
<evidence type="ECO:0000313" key="2">
    <source>
        <dbReference type="EMBL" id="TRA93160.1"/>
    </source>
</evidence>
<name>A0ABY3BQ61_9HYPH</name>
<organism evidence="2 3">
    <name type="scientific">Agrobacterium salinitolerans</name>
    <dbReference type="NCBI Taxonomy" id="1183413"/>
    <lineage>
        <taxon>Bacteria</taxon>
        <taxon>Pseudomonadati</taxon>
        <taxon>Pseudomonadota</taxon>
        <taxon>Alphaproteobacteria</taxon>
        <taxon>Hyphomicrobiales</taxon>
        <taxon>Rhizobiaceae</taxon>
        <taxon>Rhizobium/Agrobacterium group</taxon>
        <taxon>Agrobacterium</taxon>
    </lineage>
</organism>
<dbReference type="PANTHER" id="PTHR30619">
    <property type="entry name" value="DNA INTERNALIZATION/COMPETENCE PROTEIN COMEC/REC2"/>
    <property type="match status" value="1"/>
</dbReference>
<feature type="compositionally biased region" description="Polar residues" evidence="1">
    <location>
        <begin position="343"/>
        <end position="355"/>
    </location>
</feature>
<sequence>MGYEIDFLSVGDSNGDAICVRYGTPELGYSIHVTDGGYVDTGQRIINHVNQYYGKDSRIANIVLSHQDSDHIAGLIPVVRHFNVGALWMNRPWLYASEILHAFHGNYTVDGLRKAIRDAYPLLAELEEVAIDKGVPIYESFAGAWIGQFLVLAPTKARYLMLIPEFDRTPASYAKPIKGLLGRLFEAAKKITSFFETWTSEALQENPSPTSASNESCVVQLGVFGQKTALLTADAGPISLTEAADTAQTHGLLFPPSFVQVPHHGSRRNVTPSVLDRWLGAPLPQGSPTRGLAFCSVGVNKPEYPRMRVANAFLRRGYPVYKTDGGGWIRHSHDMPNRDGAQPINSIPFTTSYEE</sequence>
<dbReference type="Gene3D" id="3.60.15.10">
    <property type="entry name" value="Ribonuclease Z/Hydroxyacylglutathione hydrolase-like"/>
    <property type="match status" value="1"/>
</dbReference>
<comment type="caution">
    <text evidence="2">The sequence shown here is derived from an EMBL/GenBank/DDBJ whole genome shotgun (WGS) entry which is preliminary data.</text>
</comment>
<dbReference type="SUPFAM" id="SSF56281">
    <property type="entry name" value="Metallo-hydrolase/oxidoreductase"/>
    <property type="match status" value="1"/>
</dbReference>
<dbReference type="RefSeq" id="WP_142912674.1">
    <property type="nucleotide sequence ID" value="NZ_JAPZLP010000003.1"/>
</dbReference>
<feature type="region of interest" description="Disordered" evidence="1">
    <location>
        <begin position="334"/>
        <end position="355"/>
    </location>
</feature>
<dbReference type="EMBL" id="SGNZ01000005">
    <property type="protein sequence ID" value="TRA93160.1"/>
    <property type="molecule type" value="Genomic_DNA"/>
</dbReference>
<accession>A0ABY3BQ61</accession>
<dbReference type="PANTHER" id="PTHR30619:SF1">
    <property type="entry name" value="RECOMBINATION PROTEIN 2"/>
    <property type="match status" value="1"/>
</dbReference>
<gene>
    <name evidence="2" type="ORF">EXN23_10735</name>
</gene>